<organism evidence="1 2">
    <name type="scientific">Vibrio genomosp. F6 str. FF-238</name>
    <dbReference type="NCBI Taxonomy" id="1191298"/>
    <lineage>
        <taxon>Bacteria</taxon>
        <taxon>Pseudomonadati</taxon>
        <taxon>Pseudomonadota</taxon>
        <taxon>Gammaproteobacteria</taxon>
        <taxon>Vibrionales</taxon>
        <taxon>Vibrionaceae</taxon>
        <taxon>Vibrio</taxon>
    </lineage>
</organism>
<dbReference type="RefSeq" id="WP_017053856.1">
    <property type="nucleotide sequence ID" value="NZ_AJYW02000284.1"/>
</dbReference>
<dbReference type="EMBL" id="AJYW02000284">
    <property type="protein sequence ID" value="OEE71813.1"/>
    <property type="molecule type" value="Genomic_DNA"/>
</dbReference>
<sequence>MQLWVLPITLFSAMAYSALSIVPIGYEVPEYIALEEKNPACESIVCKDVVEKPLVPKVGDVPKREGNKTIETIGSVVYFVGEVSQTNELPIDEMVEIFSN</sequence>
<keyword evidence="2" id="KW-1185">Reference proteome</keyword>
<dbReference type="AlphaFoldDB" id="A0A1E5CPG0"/>
<accession>A0A1E5CPG0</accession>
<evidence type="ECO:0000313" key="1">
    <source>
        <dbReference type="EMBL" id="OEE71813.1"/>
    </source>
</evidence>
<gene>
    <name evidence="1" type="ORF">A130_18855</name>
</gene>
<name>A0A1E5CPG0_9VIBR</name>
<dbReference type="Proteomes" id="UP000094165">
    <property type="component" value="Unassembled WGS sequence"/>
</dbReference>
<protein>
    <submittedName>
        <fullName evidence="1">Uncharacterized protein</fullName>
    </submittedName>
</protein>
<reference evidence="1 2" key="1">
    <citation type="journal article" date="2012" name="Science">
        <title>Ecological populations of bacteria act as socially cohesive units of antibiotic production and resistance.</title>
        <authorList>
            <person name="Cordero O.X."/>
            <person name="Wildschutte H."/>
            <person name="Kirkup B."/>
            <person name="Proehl S."/>
            <person name="Ngo L."/>
            <person name="Hussain F."/>
            <person name="Le Roux F."/>
            <person name="Mincer T."/>
            <person name="Polz M.F."/>
        </authorList>
    </citation>
    <scope>NUCLEOTIDE SEQUENCE [LARGE SCALE GENOMIC DNA]</scope>
    <source>
        <strain evidence="1 2">FF-238</strain>
    </source>
</reference>
<proteinExistence type="predicted"/>
<comment type="caution">
    <text evidence="1">The sequence shown here is derived from an EMBL/GenBank/DDBJ whole genome shotgun (WGS) entry which is preliminary data.</text>
</comment>
<evidence type="ECO:0000313" key="2">
    <source>
        <dbReference type="Proteomes" id="UP000094165"/>
    </source>
</evidence>